<dbReference type="RefSeq" id="WP_071062569.1">
    <property type="nucleotide sequence ID" value="NZ_MKIE01000003.1"/>
</dbReference>
<evidence type="ECO:0000313" key="7">
    <source>
        <dbReference type="Proteomes" id="UP000180254"/>
    </source>
</evidence>
<dbReference type="Pfam" id="PF00005">
    <property type="entry name" value="ABC_tran"/>
    <property type="match status" value="1"/>
</dbReference>
<evidence type="ECO:0000256" key="2">
    <source>
        <dbReference type="ARBA" id="ARBA00022448"/>
    </source>
</evidence>
<dbReference type="InterPro" id="IPR050763">
    <property type="entry name" value="ABC_transporter_ATP-binding"/>
</dbReference>
<protein>
    <submittedName>
        <fullName evidence="6">Putative ABC transporter ATP-binding protein YbhF</fullName>
    </submittedName>
</protein>
<dbReference type="AlphaFoldDB" id="A0A1S1V7K7"/>
<keyword evidence="3" id="KW-0547">Nucleotide-binding</keyword>
<gene>
    <name evidence="6" type="primary">ybhF_1</name>
    <name evidence="6" type="ORF">EUAN_11460</name>
</gene>
<dbReference type="GO" id="GO:0016887">
    <property type="term" value="F:ATP hydrolysis activity"/>
    <property type="evidence" value="ECO:0007669"/>
    <property type="project" value="InterPro"/>
</dbReference>
<evidence type="ECO:0000259" key="5">
    <source>
        <dbReference type="PROSITE" id="PS50893"/>
    </source>
</evidence>
<comment type="similarity">
    <text evidence="1">Belongs to the ABC transporter superfamily.</text>
</comment>
<accession>A0A1S1V7K7</accession>
<keyword evidence="4 6" id="KW-0067">ATP-binding</keyword>
<dbReference type="InterPro" id="IPR027417">
    <property type="entry name" value="P-loop_NTPase"/>
</dbReference>
<sequence>MVIEVENLTKMYDEEVAVDNISFSVNRGEIFCIIGPNGSGKTSTIECIEGLRPVDAGSINVLGLDPFKDRKKMYEQIGVQIQEHVFVSEAKVDELCKLYSSFYTNPVPYKSLLKEFELYDSRNIHAVNLSGGQKKKLSFILALLPRPKIVFLDEITSFLDPASRKDMLSYIRQLKGMGITTIHITHHMDEAQALSDRICLMKDGKILSIDTASNMIEKSNLPGLITFESDDEKISIESLKSIPFVISAEQMGSKYSIRGKEGKTLRSVIDYLRDNDISYSRFYDRPPNLEDVYLDIMGYDAPEIKEGAKIWIE</sequence>
<evidence type="ECO:0000313" key="6">
    <source>
        <dbReference type="EMBL" id="OHW62581.1"/>
    </source>
</evidence>
<comment type="caution">
    <text evidence="6">The sequence shown here is derived from an EMBL/GenBank/DDBJ whole genome shotgun (WGS) entry which is preliminary data.</text>
</comment>
<feature type="domain" description="ABC transporter" evidence="5">
    <location>
        <begin position="3"/>
        <end position="228"/>
    </location>
</feature>
<evidence type="ECO:0000256" key="1">
    <source>
        <dbReference type="ARBA" id="ARBA00005417"/>
    </source>
</evidence>
<dbReference type="GO" id="GO:0005524">
    <property type="term" value="F:ATP binding"/>
    <property type="evidence" value="ECO:0007669"/>
    <property type="project" value="UniProtKB-KW"/>
</dbReference>
<evidence type="ECO:0000256" key="3">
    <source>
        <dbReference type="ARBA" id="ARBA00022741"/>
    </source>
</evidence>
<dbReference type="PROSITE" id="PS00211">
    <property type="entry name" value="ABC_TRANSPORTER_1"/>
    <property type="match status" value="1"/>
</dbReference>
<dbReference type="SUPFAM" id="SSF52540">
    <property type="entry name" value="P-loop containing nucleoside triphosphate hydrolases"/>
    <property type="match status" value="1"/>
</dbReference>
<dbReference type="PROSITE" id="PS50893">
    <property type="entry name" value="ABC_TRANSPORTER_2"/>
    <property type="match status" value="1"/>
</dbReference>
<dbReference type="PANTHER" id="PTHR42711:SF5">
    <property type="entry name" value="ABC TRANSPORTER ATP-BINDING PROTEIN NATA"/>
    <property type="match status" value="1"/>
</dbReference>
<name>A0A1S1V7K7_9FIRM</name>
<dbReference type="SMART" id="SM00382">
    <property type="entry name" value="AAA"/>
    <property type="match status" value="1"/>
</dbReference>
<dbReference type="STRING" id="39480.EUAN_11460"/>
<dbReference type="InterPro" id="IPR003593">
    <property type="entry name" value="AAA+_ATPase"/>
</dbReference>
<dbReference type="InterPro" id="IPR003439">
    <property type="entry name" value="ABC_transporter-like_ATP-bd"/>
</dbReference>
<dbReference type="CDD" id="cd03230">
    <property type="entry name" value="ABC_DR_subfamily_A"/>
    <property type="match status" value="1"/>
</dbReference>
<proteinExistence type="inferred from homology"/>
<keyword evidence="2" id="KW-0813">Transport</keyword>
<reference evidence="6 7" key="1">
    <citation type="submission" date="2016-09" db="EMBL/GenBank/DDBJ databases">
        <title>Genome sequence of Eubacterium angustum.</title>
        <authorList>
            <person name="Poehlein A."/>
            <person name="Daniel R."/>
        </authorList>
    </citation>
    <scope>NUCLEOTIDE SEQUENCE [LARGE SCALE GENOMIC DNA]</scope>
    <source>
        <strain evidence="6 7">DSM 1989</strain>
    </source>
</reference>
<evidence type="ECO:0000256" key="4">
    <source>
        <dbReference type="ARBA" id="ARBA00022840"/>
    </source>
</evidence>
<dbReference type="Gene3D" id="3.40.50.300">
    <property type="entry name" value="P-loop containing nucleotide triphosphate hydrolases"/>
    <property type="match status" value="1"/>
</dbReference>
<organism evidence="6 7">
    <name type="scientific">Andreesenia angusta</name>
    <dbReference type="NCBI Taxonomy" id="39480"/>
    <lineage>
        <taxon>Bacteria</taxon>
        <taxon>Bacillati</taxon>
        <taxon>Bacillota</taxon>
        <taxon>Tissierellia</taxon>
        <taxon>Tissierellales</taxon>
        <taxon>Gottschalkiaceae</taxon>
        <taxon>Andreesenia</taxon>
    </lineage>
</organism>
<dbReference type="EMBL" id="MKIE01000003">
    <property type="protein sequence ID" value="OHW62581.1"/>
    <property type="molecule type" value="Genomic_DNA"/>
</dbReference>
<dbReference type="OrthoDB" id="9804819at2"/>
<dbReference type="PANTHER" id="PTHR42711">
    <property type="entry name" value="ABC TRANSPORTER ATP-BINDING PROTEIN"/>
    <property type="match status" value="1"/>
</dbReference>
<dbReference type="InterPro" id="IPR017871">
    <property type="entry name" value="ABC_transporter-like_CS"/>
</dbReference>
<keyword evidence="7" id="KW-1185">Reference proteome</keyword>
<dbReference type="Proteomes" id="UP000180254">
    <property type="component" value="Unassembled WGS sequence"/>
</dbReference>